<name>A0A9W7XIT6_9FUNG</name>
<evidence type="ECO:0000313" key="8">
    <source>
        <dbReference type="Proteomes" id="UP001145021"/>
    </source>
</evidence>
<evidence type="ECO:0000259" key="5">
    <source>
        <dbReference type="Pfam" id="PF03159"/>
    </source>
</evidence>
<dbReference type="PANTHER" id="PTHR12341:SF70">
    <property type="entry name" value="XRN1 N-TERMINAL DOMAIN-CONTAINING PROTEIN"/>
    <property type="match status" value="1"/>
</dbReference>
<dbReference type="GO" id="GO:0000956">
    <property type="term" value="P:nuclear-transcribed mRNA catabolic process"/>
    <property type="evidence" value="ECO:0007669"/>
    <property type="project" value="TreeGrafter"/>
</dbReference>
<evidence type="ECO:0000259" key="6">
    <source>
        <dbReference type="Pfam" id="PF17846"/>
    </source>
</evidence>
<dbReference type="GO" id="GO:0004534">
    <property type="term" value="F:5'-3' RNA exonuclease activity"/>
    <property type="evidence" value="ECO:0007669"/>
    <property type="project" value="TreeGrafter"/>
</dbReference>
<dbReference type="GO" id="GO:0003723">
    <property type="term" value="F:RNA binding"/>
    <property type="evidence" value="ECO:0007669"/>
    <property type="project" value="TreeGrafter"/>
</dbReference>
<sequence length="760" mass="85667">MGVPGLLRWFQKQFPSACTAATRLDKLKATHSLFIDLNSTLHQGARESNGDISAISAAIDQIIRQINPSSLVYLAIDGVPPRMKERLQRQRRFRSADGNSVQKQQQNTLKRHAFDSYAITPGTLWMRQVEAHIVEYIEKKRRIDGRWKKLRVVFSGSSDPGEGEQKIMQYLRSQTHGDKGSHCIWSNDADTVLLSLATHVPGISIVNKHGSASLTSFTVVDIDELARAIAARYMPLTGYRDFGSNELVDQMVFMTFFAGNDFLPPGPFVQVGADAECIGSLWKVYTELPSEQRCLHNGGIINIDAFRELLRMFMTNGEERGFRQHIGVTALGSQLTALRARRIEWAAQSKQYLGSESSTDASERQKKLKRPQRKKKSKTGQHVPFVWVGNIQKLDQIDHMDQIKNGVSELPESIPLVPEEQRIVYHAFDECVGLGEAVQLELEGLFLLSSSLLPVVKVAMDLAAGKNAPALVECSEHIGSSKLKWLLSCAKALQIECRVIGASDSDFISEFEQLKKRRAKAKESLAQLLENKDQNAAVRETTIVVGELGLHPPTHIILLSCKTASSTLLNKHRSLETQQIALVSDTDWSMLLSDAKTECKREKELNLWKTMFYKRHYPRCSSNSDFINDLCTNYADALGWTSLYYFTGRVSSWEFAWPADIEDSLLGVAPLESDLLEFLNHDDCWEHVPVSEMLPPMLLEHQLSVLPPSAWLSDKSQRWRSLAEMLRDSGYSDMARSQVRQKLIESGNIDNSPCVYFWYF</sequence>
<dbReference type="GO" id="GO:0016075">
    <property type="term" value="P:rRNA catabolic process"/>
    <property type="evidence" value="ECO:0007669"/>
    <property type="project" value="TreeGrafter"/>
</dbReference>
<dbReference type="Gene3D" id="3.40.50.12390">
    <property type="match status" value="1"/>
</dbReference>
<feature type="compositionally biased region" description="Basic residues" evidence="4">
    <location>
        <begin position="366"/>
        <end position="379"/>
    </location>
</feature>
<evidence type="ECO:0000256" key="1">
    <source>
        <dbReference type="ARBA" id="ARBA00022722"/>
    </source>
</evidence>
<dbReference type="InterPro" id="IPR004859">
    <property type="entry name" value="Xrn1_N"/>
</dbReference>
<evidence type="ECO:0000256" key="3">
    <source>
        <dbReference type="ARBA" id="ARBA00022839"/>
    </source>
</evidence>
<feature type="domain" description="Xrn1 helical" evidence="6">
    <location>
        <begin position="519"/>
        <end position="677"/>
    </location>
</feature>
<dbReference type="Proteomes" id="UP001145021">
    <property type="component" value="Unassembled WGS sequence"/>
</dbReference>
<dbReference type="Pfam" id="PF03159">
    <property type="entry name" value="XRN_N"/>
    <property type="match status" value="1"/>
</dbReference>
<comment type="caution">
    <text evidence="7">The sequence shown here is derived from an EMBL/GenBank/DDBJ whole genome shotgun (WGS) entry which is preliminary data.</text>
</comment>
<feature type="domain" description="Xrn1 helical" evidence="6">
    <location>
        <begin position="245"/>
        <end position="357"/>
    </location>
</feature>
<organism evidence="7 8">
    <name type="scientific">Coemansia asiatica</name>
    <dbReference type="NCBI Taxonomy" id="1052880"/>
    <lineage>
        <taxon>Eukaryota</taxon>
        <taxon>Fungi</taxon>
        <taxon>Fungi incertae sedis</taxon>
        <taxon>Zoopagomycota</taxon>
        <taxon>Kickxellomycotina</taxon>
        <taxon>Kickxellomycetes</taxon>
        <taxon>Kickxellales</taxon>
        <taxon>Kickxellaceae</taxon>
        <taxon>Coemansia</taxon>
    </lineage>
</organism>
<dbReference type="EMBL" id="JANBOH010000194">
    <property type="protein sequence ID" value="KAJ1644081.1"/>
    <property type="molecule type" value="Genomic_DNA"/>
</dbReference>
<evidence type="ECO:0000313" key="7">
    <source>
        <dbReference type="EMBL" id="KAJ1644081.1"/>
    </source>
</evidence>
<gene>
    <name evidence="7" type="primary">exo2_2</name>
    <name evidence="7" type="ORF">LPJ64_004202</name>
</gene>
<keyword evidence="3 7" id="KW-0269">Exonuclease</keyword>
<reference evidence="7" key="1">
    <citation type="submission" date="2022-07" db="EMBL/GenBank/DDBJ databases">
        <title>Phylogenomic reconstructions and comparative analyses of Kickxellomycotina fungi.</title>
        <authorList>
            <person name="Reynolds N.K."/>
            <person name="Stajich J.E."/>
            <person name="Barry K."/>
            <person name="Grigoriev I.V."/>
            <person name="Crous P."/>
            <person name="Smith M.E."/>
        </authorList>
    </citation>
    <scope>NUCLEOTIDE SEQUENCE</scope>
    <source>
        <strain evidence="7">NBRC 105413</strain>
    </source>
</reference>
<dbReference type="InterPro" id="IPR027073">
    <property type="entry name" value="5_3_exoribonuclease"/>
</dbReference>
<dbReference type="PANTHER" id="PTHR12341">
    <property type="entry name" value="5'-&gt;3' EXORIBONUCLEASE"/>
    <property type="match status" value="1"/>
</dbReference>
<keyword evidence="1" id="KW-0540">Nuclease</keyword>
<protein>
    <submittedName>
        <fullName evidence="7">Exonuclease II Exo2</fullName>
    </submittedName>
</protein>
<feature type="region of interest" description="Disordered" evidence="4">
    <location>
        <begin position="354"/>
        <end position="380"/>
    </location>
</feature>
<keyword evidence="8" id="KW-1185">Reference proteome</keyword>
<dbReference type="AlphaFoldDB" id="A0A9W7XIT6"/>
<accession>A0A9W7XIT6</accession>
<keyword evidence="2" id="KW-0378">Hydrolase</keyword>
<proteinExistence type="predicted"/>
<dbReference type="InterPro" id="IPR041412">
    <property type="entry name" value="Xrn1_helical"/>
</dbReference>
<evidence type="ECO:0000256" key="4">
    <source>
        <dbReference type="SAM" id="MobiDB-lite"/>
    </source>
</evidence>
<evidence type="ECO:0000256" key="2">
    <source>
        <dbReference type="ARBA" id="ARBA00022801"/>
    </source>
</evidence>
<feature type="domain" description="Xrn1 N-terminal" evidence="5">
    <location>
        <begin position="1"/>
        <end position="207"/>
    </location>
</feature>
<dbReference type="GO" id="GO:0005634">
    <property type="term" value="C:nucleus"/>
    <property type="evidence" value="ECO:0007669"/>
    <property type="project" value="TreeGrafter"/>
</dbReference>
<dbReference type="Pfam" id="PF17846">
    <property type="entry name" value="XRN_M"/>
    <property type="match status" value="2"/>
</dbReference>